<evidence type="ECO:0000256" key="13">
    <source>
        <dbReference type="PROSITE-ProRule" id="PRU00059"/>
    </source>
</evidence>
<dbReference type="EMBL" id="UZAH01027355">
    <property type="protein sequence ID" value="VDO90903.1"/>
    <property type="molecule type" value="Genomic_DNA"/>
</dbReference>
<evidence type="ECO:0000259" key="17">
    <source>
        <dbReference type="PROSITE" id="PS51864"/>
    </source>
</evidence>
<evidence type="ECO:0000256" key="5">
    <source>
        <dbReference type="ARBA" id="ARBA00022723"/>
    </source>
</evidence>
<sequence>MELSKEYIRGLLLLDLLLKDFDVHQLEVDEDGVVKNPQWIPLKRDHIQPDGDSINEINLKNHIGELLYQGDIALTTTQADEIAEDIEEVEGNRTKRQAFRDRNYPKSLWEQGVFFFFDSSASMEVRSAFRKGAQAWQKDTCIDFKEVYTSSSAPNSIRVFKENGCWSYVGKTGEPVQDLSLGDGCESVGTAAHELGHALGLFHTQSRYDRDSYITVNVQNIKPDWVDQFTKQTILTNDNYGITYDPGSIMHYPAMSATFNGKPSMLPADMKYVETLGSPIISYYDLLMLNKHYGCLKNCDGKPNLCKNGGFQHPRNCMKCICPSGYGGDHCDKRPPGCGEELVAETTPKVLKNTLGTKAYGIKLREDFVFCNYWIKAPEGSKIEVKIKSFTKGVSVDGCAYAAVEIKTNKDQLLTGYRFCSDEDAGVVLTSSSNLVPVIMYNRVYETTTELEYRIVSSGVTVPRPQPVVVKPVSPYTHTTSACEDKSWCPIRRIANYCRNPAYSESLKRAACAKSCGYCR</sequence>
<keyword evidence="19" id="KW-1185">Reference proteome</keyword>
<evidence type="ECO:0000313" key="19">
    <source>
        <dbReference type="Proteomes" id="UP000050761"/>
    </source>
</evidence>
<protein>
    <recommendedName>
        <fullName evidence="12">Zinc metalloproteinase</fullName>
    </recommendedName>
</protein>
<feature type="domain" description="CUB" evidence="16">
    <location>
        <begin position="338"/>
        <end position="456"/>
    </location>
</feature>
<evidence type="ECO:0000313" key="18">
    <source>
        <dbReference type="EMBL" id="VDO90903.1"/>
    </source>
</evidence>
<comment type="subcellular location">
    <subcellularLocation>
        <location evidence="1 12">Secreted</location>
    </subcellularLocation>
</comment>
<keyword evidence="7 14" id="KW-0378">Hydrolase</keyword>
<dbReference type="CDD" id="cd04280">
    <property type="entry name" value="ZnMc_astacin_like"/>
    <property type="match status" value="1"/>
</dbReference>
<dbReference type="InterPro" id="IPR034035">
    <property type="entry name" value="Astacin-like_dom"/>
</dbReference>
<comment type="caution">
    <text evidence="13">Lacks conserved residue(s) required for the propagation of feature annotation.</text>
</comment>
<keyword evidence="10" id="KW-1015">Disulfide bond</keyword>
<evidence type="ECO:0000256" key="2">
    <source>
        <dbReference type="ARBA" id="ARBA00022525"/>
    </source>
</evidence>
<evidence type="ECO:0000259" key="16">
    <source>
        <dbReference type="PROSITE" id="PS01180"/>
    </source>
</evidence>
<name>A0A183FV17_HELPZ</name>
<dbReference type="PANTHER" id="PTHR10127:SF793">
    <property type="entry name" value="ZINC METALLOPROTEINASE NAS-31"/>
    <property type="match status" value="1"/>
</dbReference>
<feature type="binding site" evidence="14">
    <location>
        <position position="203"/>
    </location>
    <ligand>
        <name>Zn(2+)</name>
        <dbReference type="ChEBI" id="CHEBI:29105"/>
        <note>catalytic</note>
    </ligand>
</feature>
<dbReference type="AlphaFoldDB" id="A0A183FV17"/>
<dbReference type="PRINTS" id="PR00480">
    <property type="entry name" value="ASTACIN"/>
</dbReference>
<dbReference type="OrthoDB" id="5786116at2759"/>
<dbReference type="InterPro" id="IPR017050">
    <property type="entry name" value="Metallopeptidase_nem"/>
</dbReference>
<feature type="active site" evidence="14">
    <location>
        <position position="194"/>
    </location>
</feature>
<evidence type="ECO:0000256" key="9">
    <source>
        <dbReference type="ARBA" id="ARBA00023049"/>
    </source>
</evidence>
<dbReference type="PROSITE" id="PS01186">
    <property type="entry name" value="EGF_2"/>
    <property type="match status" value="1"/>
</dbReference>
<evidence type="ECO:0000256" key="3">
    <source>
        <dbReference type="ARBA" id="ARBA00022536"/>
    </source>
</evidence>
<keyword evidence="5 14" id="KW-0479">Metal-binding</keyword>
<dbReference type="PANTHER" id="PTHR10127">
    <property type="entry name" value="DISCOIDIN, CUB, EGF, LAMININ , AND ZINC METALLOPROTEASE DOMAIN CONTAINING"/>
    <property type="match status" value="1"/>
</dbReference>
<dbReference type="InterPro" id="IPR000742">
    <property type="entry name" value="EGF"/>
</dbReference>
<accession>A0A183FV17</accession>
<dbReference type="GO" id="GO:0006508">
    <property type="term" value="P:proteolysis"/>
    <property type="evidence" value="ECO:0007669"/>
    <property type="project" value="UniProtKB-KW"/>
</dbReference>
<dbReference type="PROSITE" id="PS51864">
    <property type="entry name" value="ASTACIN"/>
    <property type="match status" value="1"/>
</dbReference>
<dbReference type="Pfam" id="PF00431">
    <property type="entry name" value="CUB"/>
    <property type="match status" value="1"/>
</dbReference>
<dbReference type="InterPro" id="IPR001506">
    <property type="entry name" value="Peptidase_M12A"/>
</dbReference>
<dbReference type="Proteomes" id="UP000050761">
    <property type="component" value="Unassembled WGS sequence"/>
</dbReference>
<evidence type="ECO:0000256" key="15">
    <source>
        <dbReference type="RuleBase" id="RU361183"/>
    </source>
</evidence>
<dbReference type="PROSITE" id="PS00022">
    <property type="entry name" value="EGF_1"/>
    <property type="match status" value="1"/>
</dbReference>
<dbReference type="PIRSF" id="PIRSF036365">
    <property type="entry name" value="Astacin_nematoda"/>
    <property type="match status" value="1"/>
</dbReference>
<dbReference type="Gene3D" id="2.60.120.290">
    <property type="entry name" value="Spermadhesin, CUB domain"/>
    <property type="match status" value="1"/>
</dbReference>
<dbReference type="GO" id="GO:0018996">
    <property type="term" value="P:molting cycle, collagen and cuticulin-based cuticle"/>
    <property type="evidence" value="ECO:0007669"/>
    <property type="project" value="InterPro"/>
</dbReference>
<evidence type="ECO:0000256" key="4">
    <source>
        <dbReference type="ARBA" id="ARBA00022670"/>
    </source>
</evidence>
<dbReference type="InterPro" id="IPR000859">
    <property type="entry name" value="CUB_dom"/>
</dbReference>
<organism evidence="19 20">
    <name type="scientific">Heligmosomoides polygyrus</name>
    <name type="common">Parasitic roundworm</name>
    <dbReference type="NCBI Taxonomy" id="6339"/>
    <lineage>
        <taxon>Eukaryota</taxon>
        <taxon>Metazoa</taxon>
        <taxon>Ecdysozoa</taxon>
        <taxon>Nematoda</taxon>
        <taxon>Chromadorea</taxon>
        <taxon>Rhabditida</taxon>
        <taxon>Rhabditina</taxon>
        <taxon>Rhabditomorpha</taxon>
        <taxon>Strongyloidea</taxon>
        <taxon>Heligmosomidae</taxon>
        <taxon>Heligmosomoides</taxon>
    </lineage>
</organism>
<feature type="binding site" evidence="14">
    <location>
        <position position="197"/>
    </location>
    <ligand>
        <name>Zn(2+)</name>
        <dbReference type="ChEBI" id="CHEBI:29105"/>
        <note>catalytic</note>
    </ligand>
</feature>
<dbReference type="InterPro" id="IPR024079">
    <property type="entry name" value="MetalloPept_cat_dom_sf"/>
</dbReference>
<evidence type="ECO:0000256" key="12">
    <source>
        <dbReference type="PIRNR" id="PIRNR036365"/>
    </source>
</evidence>
<accession>A0A3P8AI46</accession>
<evidence type="ECO:0000256" key="11">
    <source>
        <dbReference type="ARBA" id="ARBA00023180"/>
    </source>
</evidence>
<comment type="cofactor">
    <cofactor evidence="14 15">
        <name>Zn(2+)</name>
        <dbReference type="ChEBI" id="CHEBI:29105"/>
    </cofactor>
    <text evidence="14 15">Binds 1 zinc ion per subunit.</text>
</comment>
<evidence type="ECO:0000256" key="14">
    <source>
        <dbReference type="PROSITE-ProRule" id="PRU01211"/>
    </source>
</evidence>
<evidence type="ECO:0000256" key="1">
    <source>
        <dbReference type="ARBA" id="ARBA00004613"/>
    </source>
</evidence>
<dbReference type="InterPro" id="IPR006026">
    <property type="entry name" value="Peptidase_Metallo"/>
</dbReference>
<evidence type="ECO:0000256" key="10">
    <source>
        <dbReference type="ARBA" id="ARBA00023157"/>
    </source>
</evidence>
<evidence type="ECO:0000256" key="6">
    <source>
        <dbReference type="ARBA" id="ARBA00022729"/>
    </source>
</evidence>
<dbReference type="GO" id="GO:0008270">
    <property type="term" value="F:zinc ion binding"/>
    <property type="evidence" value="ECO:0007669"/>
    <property type="project" value="UniProtKB-UniRule"/>
</dbReference>
<dbReference type="PROSITE" id="PS01180">
    <property type="entry name" value="CUB"/>
    <property type="match status" value="1"/>
</dbReference>
<keyword evidence="2 12" id="KW-0964">Secreted</keyword>
<keyword evidence="4 14" id="KW-0645">Protease</keyword>
<keyword evidence="9 14" id="KW-0482">Metalloprotease</keyword>
<keyword evidence="6" id="KW-0732">Signal</keyword>
<reference evidence="18 19" key="1">
    <citation type="submission" date="2018-11" db="EMBL/GenBank/DDBJ databases">
        <authorList>
            <consortium name="Pathogen Informatics"/>
        </authorList>
    </citation>
    <scope>NUCLEOTIDE SEQUENCE [LARGE SCALE GENOMIC DNA]</scope>
</reference>
<keyword evidence="8 14" id="KW-0862">Zinc</keyword>
<dbReference type="SMART" id="SM00235">
    <property type="entry name" value="ZnMc"/>
    <property type="match status" value="1"/>
</dbReference>
<gene>
    <name evidence="18" type="ORF">HPBE_LOCUS12101</name>
</gene>
<dbReference type="SUPFAM" id="SSF55486">
    <property type="entry name" value="Metalloproteases ('zincins'), catalytic domain"/>
    <property type="match status" value="1"/>
</dbReference>
<dbReference type="Pfam" id="PF01400">
    <property type="entry name" value="Astacin"/>
    <property type="match status" value="1"/>
</dbReference>
<evidence type="ECO:0000313" key="20">
    <source>
        <dbReference type="WBParaSite" id="HPBE_0001210001-mRNA-1"/>
    </source>
</evidence>
<dbReference type="Gene3D" id="3.40.390.10">
    <property type="entry name" value="Collagenase (Catalytic Domain)"/>
    <property type="match status" value="1"/>
</dbReference>
<evidence type="ECO:0000256" key="8">
    <source>
        <dbReference type="ARBA" id="ARBA00022833"/>
    </source>
</evidence>
<feature type="binding site" evidence="14">
    <location>
        <position position="193"/>
    </location>
    <ligand>
        <name>Zn(2+)</name>
        <dbReference type="ChEBI" id="CHEBI:29105"/>
        <note>catalytic</note>
    </ligand>
</feature>
<dbReference type="GO" id="GO:0004222">
    <property type="term" value="F:metalloendopeptidase activity"/>
    <property type="evidence" value="ECO:0007669"/>
    <property type="project" value="UniProtKB-UniRule"/>
</dbReference>
<reference evidence="20" key="2">
    <citation type="submission" date="2019-09" db="UniProtKB">
        <authorList>
            <consortium name="WormBaseParasite"/>
        </authorList>
    </citation>
    <scope>IDENTIFICATION</scope>
</reference>
<dbReference type="GO" id="GO:0005576">
    <property type="term" value="C:extracellular region"/>
    <property type="evidence" value="ECO:0007669"/>
    <property type="project" value="UniProtKB-SubCell"/>
</dbReference>
<proteinExistence type="predicted"/>
<evidence type="ECO:0000256" key="7">
    <source>
        <dbReference type="ARBA" id="ARBA00022801"/>
    </source>
</evidence>
<dbReference type="WBParaSite" id="HPBE_0001210001-mRNA-1">
    <property type="protein sequence ID" value="HPBE_0001210001-mRNA-1"/>
    <property type="gene ID" value="HPBE_0001210001"/>
</dbReference>
<feature type="domain" description="Peptidase M12A" evidence="17">
    <location>
        <begin position="97"/>
        <end position="296"/>
    </location>
</feature>
<keyword evidence="3" id="KW-0245">EGF-like domain</keyword>
<dbReference type="Gene3D" id="1.10.10.1870">
    <property type="entry name" value="ShTK domain-like"/>
    <property type="match status" value="1"/>
</dbReference>
<dbReference type="SUPFAM" id="SSF49854">
    <property type="entry name" value="Spermadhesin, CUB domain"/>
    <property type="match status" value="1"/>
</dbReference>
<keyword evidence="11" id="KW-0325">Glycoprotein</keyword>
<dbReference type="InterPro" id="IPR035914">
    <property type="entry name" value="Sperma_CUB_dom_sf"/>
</dbReference>